<keyword evidence="2" id="KW-0808">Transferase</keyword>
<protein>
    <submittedName>
        <fullName evidence="2">Acyltransferase</fullName>
    </submittedName>
</protein>
<dbReference type="PANTHER" id="PTHR43300:SF11">
    <property type="entry name" value="ACETYLTRANSFERASE RV3034C-RELATED"/>
    <property type="match status" value="1"/>
</dbReference>
<gene>
    <name evidence="2" type="ORF">ACFOGH_02635</name>
</gene>
<evidence type="ECO:0000313" key="3">
    <source>
        <dbReference type="Proteomes" id="UP001595547"/>
    </source>
</evidence>
<dbReference type="EMBL" id="JBHRTO010000001">
    <property type="protein sequence ID" value="MFC3179873.1"/>
    <property type="molecule type" value="Genomic_DNA"/>
</dbReference>
<dbReference type="Pfam" id="PF00132">
    <property type="entry name" value="Hexapep"/>
    <property type="match status" value="1"/>
</dbReference>
<dbReference type="PANTHER" id="PTHR43300">
    <property type="entry name" value="ACETYLTRANSFERASE"/>
    <property type="match status" value="1"/>
</dbReference>
<dbReference type="InterPro" id="IPR011004">
    <property type="entry name" value="Trimer_LpxA-like_sf"/>
</dbReference>
<dbReference type="GO" id="GO:0016746">
    <property type="term" value="F:acyltransferase activity"/>
    <property type="evidence" value="ECO:0007669"/>
    <property type="project" value="UniProtKB-KW"/>
</dbReference>
<dbReference type="Gene3D" id="2.160.10.10">
    <property type="entry name" value="Hexapeptide repeat proteins"/>
    <property type="match status" value="1"/>
</dbReference>
<comment type="similarity">
    <text evidence="1">Belongs to the transferase hexapeptide repeat family.</text>
</comment>
<accession>A0ABV7IVP0</accession>
<keyword evidence="3" id="KW-1185">Reference proteome</keyword>
<sequence length="187" mass="19805">MAYLSDSQLRAMGFANLGQNVKISDKAAIYGAEQMQIGDHSRIDDFCVVSGRVMIGRNVHIAPFCLVAGGVPGITLEDFSGLAYRVCVFAQSDDYSGGTMTNPTVPARYKVERHAAVRIGRHCIVGAGAVIAPGVALGEGSAVGAASLVLHATDAWTICAGSPARKLKNRSRDLLALEREYLAQEKP</sequence>
<dbReference type="CDD" id="cd04647">
    <property type="entry name" value="LbH_MAT_like"/>
    <property type="match status" value="1"/>
</dbReference>
<evidence type="ECO:0000313" key="2">
    <source>
        <dbReference type="EMBL" id="MFC3179873.1"/>
    </source>
</evidence>
<evidence type="ECO:0000256" key="1">
    <source>
        <dbReference type="ARBA" id="ARBA00007274"/>
    </source>
</evidence>
<keyword evidence="2" id="KW-0012">Acyltransferase</keyword>
<dbReference type="RefSeq" id="WP_380071494.1">
    <property type="nucleotide sequence ID" value="NZ_JBHRTO010000001.1"/>
</dbReference>
<proteinExistence type="inferred from homology"/>
<reference evidence="3" key="1">
    <citation type="journal article" date="2019" name="Int. J. Syst. Evol. Microbiol.">
        <title>The Global Catalogue of Microorganisms (GCM) 10K type strain sequencing project: providing services to taxonomists for standard genome sequencing and annotation.</title>
        <authorList>
            <consortium name="The Broad Institute Genomics Platform"/>
            <consortium name="The Broad Institute Genome Sequencing Center for Infectious Disease"/>
            <person name="Wu L."/>
            <person name="Ma J."/>
        </authorList>
    </citation>
    <scope>NUCLEOTIDE SEQUENCE [LARGE SCALE GENOMIC DNA]</scope>
    <source>
        <strain evidence="3">KCTC 52039</strain>
    </source>
</reference>
<comment type="caution">
    <text evidence="2">The sequence shown here is derived from an EMBL/GenBank/DDBJ whole genome shotgun (WGS) entry which is preliminary data.</text>
</comment>
<dbReference type="SUPFAM" id="SSF51161">
    <property type="entry name" value="Trimeric LpxA-like enzymes"/>
    <property type="match status" value="1"/>
</dbReference>
<dbReference type="InterPro" id="IPR001451">
    <property type="entry name" value="Hexapep"/>
</dbReference>
<name>A0ABV7IVP0_9RHOB</name>
<dbReference type="Proteomes" id="UP001595547">
    <property type="component" value="Unassembled WGS sequence"/>
</dbReference>
<organism evidence="2 3">
    <name type="scientific">Cypionkella sinensis</name>
    <dbReference type="NCBI Taxonomy" id="1756043"/>
    <lineage>
        <taxon>Bacteria</taxon>
        <taxon>Pseudomonadati</taxon>
        <taxon>Pseudomonadota</taxon>
        <taxon>Alphaproteobacteria</taxon>
        <taxon>Rhodobacterales</taxon>
        <taxon>Paracoccaceae</taxon>
        <taxon>Cypionkella</taxon>
    </lineage>
</organism>
<dbReference type="InterPro" id="IPR050179">
    <property type="entry name" value="Trans_hexapeptide_repeat"/>
</dbReference>